<evidence type="ECO:0000313" key="3">
    <source>
        <dbReference type="Proteomes" id="UP000325827"/>
    </source>
</evidence>
<dbReference type="AlphaFoldDB" id="A0A5J5J976"/>
<sequence>MADRQARSEFTAIADGCIEEGWSVRTEGNMMPEGCLQRLKRAMAGADPTLRDEVLAGGRESLHGLDDADVPGRIRRLGSPEDLARQALPDAPAASAARRGRLMTTVLAVALSALVFPLVWLASVVLLWRNQLWTRSQKWAGTILGIGVGAIAGAVSAALLAGTLGVAAGHPLVVWNSIGISLLAMTIASVIMAIHLARAARATSGVAALRR</sequence>
<dbReference type="RefSeq" id="WP_170285582.1">
    <property type="nucleotide sequence ID" value="NZ_VYSA01000001.1"/>
</dbReference>
<accession>A0A5J5J976</accession>
<evidence type="ECO:0000256" key="1">
    <source>
        <dbReference type="SAM" id="Phobius"/>
    </source>
</evidence>
<keyword evidence="1" id="KW-0812">Transmembrane</keyword>
<proteinExistence type="predicted"/>
<keyword evidence="1" id="KW-1133">Transmembrane helix</keyword>
<keyword evidence="1" id="KW-0472">Membrane</keyword>
<evidence type="ECO:0000313" key="2">
    <source>
        <dbReference type="EMBL" id="KAA9111338.1"/>
    </source>
</evidence>
<protein>
    <submittedName>
        <fullName evidence="2">Uncharacterized protein</fullName>
    </submittedName>
</protein>
<reference evidence="3" key="1">
    <citation type="submission" date="2019-09" db="EMBL/GenBank/DDBJ databases">
        <title>Mumia zhuanghuii sp. nov. isolated from the intestinal contents of plateau pika (Ochotona curzoniae) in the Qinghai-Tibet plateau of China.</title>
        <authorList>
            <person name="Tian Z."/>
        </authorList>
    </citation>
    <scope>NUCLEOTIDE SEQUENCE [LARGE SCALE GENOMIC DNA]</scope>
    <source>
        <strain evidence="3">JCM 30598</strain>
    </source>
</reference>
<comment type="caution">
    <text evidence="2">The sequence shown here is derived from an EMBL/GenBank/DDBJ whole genome shotgun (WGS) entry which is preliminary data.</text>
</comment>
<gene>
    <name evidence="2" type="ORF">F6B43_07060</name>
</gene>
<dbReference type="Proteomes" id="UP000325827">
    <property type="component" value="Unassembled WGS sequence"/>
</dbReference>
<organism evidence="2 3">
    <name type="scientific">Microbacterium rhizomatis</name>
    <dbReference type="NCBI Taxonomy" id="1631477"/>
    <lineage>
        <taxon>Bacteria</taxon>
        <taxon>Bacillati</taxon>
        <taxon>Actinomycetota</taxon>
        <taxon>Actinomycetes</taxon>
        <taxon>Micrococcales</taxon>
        <taxon>Microbacteriaceae</taxon>
        <taxon>Microbacterium</taxon>
    </lineage>
</organism>
<feature type="transmembrane region" description="Helical" evidence="1">
    <location>
        <begin position="173"/>
        <end position="194"/>
    </location>
</feature>
<feature type="transmembrane region" description="Helical" evidence="1">
    <location>
        <begin position="140"/>
        <end position="161"/>
    </location>
</feature>
<dbReference type="EMBL" id="VYSA01000001">
    <property type="protein sequence ID" value="KAA9111338.1"/>
    <property type="molecule type" value="Genomic_DNA"/>
</dbReference>
<feature type="transmembrane region" description="Helical" evidence="1">
    <location>
        <begin position="106"/>
        <end position="128"/>
    </location>
</feature>
<keyword evidence="3" id="KW-1185">Reference proteome</keyword>
<name>A0A5J5J976_9MICO</name>